<protein>
    <submittedName>
        <fullName evidence="2">Uncharacterized protein</fullName>
    </submittedName>
</protein>
<proteinExistence type="predicted"/>
<gene>
    <name evidence="2" type="ORF">BV898_03399</name>
</gene>
<evidence type="ECO:0000256" key="1">
    <source>
        <dbReference type="SAM" id="MobiDB-lite"/>
    </source>
</evidence>
<comment type="caution">
    <text evidence="2">The sequence shown here is derived from an EMBL/GenBank/DDBJ whole genome shotgun (WGS) entry which is preliminary data.</text>
</comment>
<evidence type="ECO:0000313" key="2">
    <source>
        <dbReference type="EMBL" id="OQV22573.1"/>
    </source>
</evidence>
<name>A0A1W0X532_HYPEX</name>
<keyword evidence="3" id="KW-1185">Reference proteome</keyword>
<accession>A0A1W0X532</accession>
<organism evidence="2 3">
    <name type="scientific">Hypsibius exemplaris</name>
    <name type="common">Freshwater tardigrade</name>
    <dbReference type="NCBI Taxonomy" id="2072580"/>
    <lineage>
        <taxon>Eukaryota</taxon>
        <taxon>Metazoa</taxon>
        <taxon>Ecdysozoa</taxon>
        <taxon>Tardigrada</taxon>
        <taxon>Eutardigrada</taxon>
        <taxon>Parachela</taxon>
        <taxon>Hypsibioidea</taxon>
        <taxon>Hypsibiidae</taxon>
        <taxon>Hypsibius</taxon>
    </lineage>
</organism>
<sequence>MVQCRSNSSLILPEFEEKSAGLTRVVRAAVRPAEEKHKSKRESAEVQRLSRGLSEPPQERTRAAACIDKCARSTGHGR</sequence>
<dbReference type="EMBL" id="MTYJ01000016">
    <property type="protein sequence ID" value="OQV22573.1"/>
    <property type="molecule type" value="Genomic_DNA"/>
</dbReference>
<feature type="compositionally biased region" description="Basic and acidic residues" evidence="1">
    <location>
        <begin position="32"/>
        <end position="45"/>
    </location>
</feature>
<evidence type="ECO:0000313" key="3">
    <source>
        <dbReference type="Proteomes" id="UP000192578"/>
    </source>
</evidence>
<reference evidence="3" key="1">
    <citation type="submission" date="2017-01" db="EMBL/GenBank/DDBJ databases">
        <title>Comparative genomics of anhydrobiosis in the tardigrade Hypsibius dujardini.</title>
        <authorList>
            <person name="Yoshida Y."/>
            <person name="Koutsovoulos G."/>
            <person name="Laetsch D."/>
            <person name="Stevens L."/>
            <person name="Kumar S."/>
            <person name="Horikawa D."/>
            <person name="Ishino K."/>
            <person name="Komine S."/>
            <person name="Tomita M."/>
            <person name="Blaxter M."/>
            <person name="Arakawa K."/>
        </authorList>
    </citation>
    <scope>NUCLEOTIDE SEQUENCE [LARGE SCALE GENOMIC DNA]</scope>
    <source>
        <strain evidence="3">Z151</strain>
    </source>
</reference>
<dbReference type="AlphaFoldDB" id="A0A1W0X532"/>
<feature type="region of interest" description="Disordered" evidence="1">
    <location>
        <begin position="32"/>
        <end position="60"/>
    </location>
</feature>
<dbReference type="Proteomes" id="UP000192578">
    <property type="component" value="Unassembled WGS sequence"/>
</dbReference>